<dbReference type="Pfam" id="PF19425">
    <property type="entry name" value="Csd3_N2"/>
    <property type="match status" value="1"/>
</dbReference>
<evidence type="ECO:0000256" key="3">
    <source>
        <dbReference type="ARBA" id="ARBA00022670"/>
    </source>
</evidence>
<evidence type="ECO:0000313" key="10">
    <source>
        <dbReference type="EMBL" id="MDV2080645.1"/>
    </source>
</evidence>
<dbReference type="InterPro" id="IPR050570">
    <property type="entry name" value="Cell_wall_metabolism_enzyme"/>
</dbReference>
<evidence type="ECO:0000256" key="4">
    <source>
        <dbReference type="ARBA" id="ARBA00022723"/>
    </source>
</evidence>
<keyword evidence="7" id="KW-0482">Metalloprotease</keyword>
<evidence type="ECO:0000256" key="8">
    <source>
        <dbReference type="SAM" id="MobiDB-lite"/>
    </source>
</evidence>
<evidence type="ECO:0000313" key="11">
    <source>
        <dbReference type="Proteomes" id="UP001269819"/>
    </source>
</evidence>
<protein>
    <submittedName>
        <fullName evidence="10">Peptidoglycan DD-metalloendopeptidase family protein</fullName>
    </submittedName>
</protein>
<dbReference type="Gene3D" id="3.10.450.350">
    <property type="match status" value="2"/>
</dbReference>
<dbReference type="InterPro" id="IPR045834">
    <property type="entry name" value="Csd3_N2"/>
</dbReference>
<dbReference type="PROSITE" id="PS51782">
    <property type="entry name" value="LYSM"/>
    <property type="match status" value="1"/>
</dbReference>
<dbReference type="InterPro" id="IPR016047">
    <property type="entry name" value="M23ase_b-sheet_dom"/>
</dbReference>
<dbReference type="Gene3D" id="2.70.70.10">
    <property type="entry name" value="Glucose Permease (Domain IIA)"/>
    <property type="match status" value="1"/>
</dbReference>
<dbReference type="PANTHER" id="PTHR21666:SF292">
    <property type="entry name" value="MUREIN DD-ENDOPEPTIDASE MEPM"/>
    <property type="match status" value="1"/>
</dbReference>
<dbReference type="CDD" id="cd12797">
    <property type="entry name" value="M23_peptidase"/>
    <property type="match status" value="1"/>
</dbReference>
<comment type="subcellular location">
    <subcellularLocation>
        <location evidence="2">Cell envelope</location>
    </subcellularLocation>
</comment>
<dbReference type="Proteomes" id="UP001269819">
    <property type="component" value="Unassembled WGS sequence"/>
</dbReference>
<feature type="compositionally biased region" description="Polar residues" evidence="8">
    <location>
        <begin position="53"/>
        <end position="65"/>
    </location>
</feature>
<dbReference type="CDD" id="cd00118">
    <property type="entry name" value="LysM"/>
    <property type="match status" value="1"/>
</dbReference>
<dbReference type="Pfam" id="PF01551">
    <property type="entry name" value="Peptidase_M23"/>
    <property type="match status" value="1"/>
</dbReference>
<dbReference type="PANTHER" id="PTHR21666">
    <property type="entry name" value="PEPTIDASE-RELATED"/>
    <property type="match status" value="1"/>
</dbReference>
<comment type="caution">
    <text evidence="10">The sequence shown here is derived from an EMBL/GenBank/DDBJ whole genome shotgun (WGS) entry which is preliminary data.</text>
</comment>
<keyword evidence="5" id="KW-0378">Hydrolase</keyword>
<dbReference type="InterPro" id="IPR007340">
    <property type="entry name" value="LysM_Opacity-associatedA"/>
</dbReference>
<evidence type="ECO:0000256" key="2">
    <source>
        <dbReference type="ARBA" id="ARBA00004196"/>
    </source>
</evidence>
<keyword evidence="3" id="KW-0645">Protease</keyword>
<proteinExistence type="predicted"/>
<keyword evidence="6" id="KW-0862">Zinc</keyword>
<name>A0ABU3W2T0_9GAMM</name>
<dbReference type="InterPro" id="IPR011055">
    <property type="entry name" value="Dup_hybrid_motif"/>
</dbReference>
<dbReference type="InterPro" id="IPR018392">
    <property type="entry name" value="LysM"/>
</dbReference>
<keyword evidence="4" id="KW-0479">Metal-binding</keyword>
<evidence type="ECO:0000256" key="5">
    <source>
        <dbReference type="ARBA" id="ARBA00022801"/>
    </source>
</evidence>
<feature type="domain" description="LysM" evidence="9">
    <location>
        <begin position="80"/>
        <end position="128"/>
    </location>
</feature>
<accession>A0ABU3W2T0</accession>
<dbReference type="Pfam" id="PF04225">
    <property type="entry name" value="LysM_OapA"/>
    <property type="match status" value="1"/>
</dbReference>
<evidence type="ECO:0000256" key="1">
    <source>
        <dbReference type="ARBA" id="ARBA00001947"/>
    </source>
</evidence>
<dbReference type="EMBL" id="JAWIIJ010000017">
    <property type="protein sequence ID" value="MDV2080645.1"/>
    <property type="molecule type" value="Genomic_DNA"/>
</dbReference>
<gene>
    <name evidence="10" type="ORF">RYS15_18320</name>
</gene>
<organism evidence="10 11">
    <name type="scientific">Marinobacter xestospongiae</name>
    <dbReference type="NCBI Taxonomy" id="994319"/>
    <lineage>
        <taxon>Bacteria</taxon>
        <taxon>Pseudomonadati</taxon>
        <taxon>Pseudomonadota</taxon>
        <taxon>Gammaproteobacteria</taxon>
        <taxon>Pseudomonadales</taxon>
        <taxon>Marinobacteraceae</taxon>
        <taxon>Marinobacter</taxon>
    </lineage>
</organism>
<dbReference type="RefSeq" id="WP_316975029.1">
    <property type="nucleotide sequence ID" value="NZ_JAWIIJ010000017.1"/>
</dbReference>
<keyword evidence="11" id="KW-1185">Reference proteome</keyword>
<evidence type="ECO:0000256" key="7">
    <source>
        <dbReference type="ARBA" id="ARBA00023049"/>
    </source>
</evidence>
<feature type="region of interest" description="Disordered" evidence="8">
    <location>
        <begin position="47"/>
        <end position="84"/>
    </location>
</feature>
<dbReference type="SUPFAM" id="SSF51261">
    <property type="entry name" value="Duplicated hybrid motif"/>
    <property type="match status" value="1"/>
</dbReference>
<evidence type="ECO:0000259" key="9">
    <source>
        <dbReference type="PROSITE" id="PS51782"/>
    </source>
</evidence>
<sequence length="445" mass="48755">MTQPRAFSLRHKLLIAGLGAIILLVSLLAAPTSPALTQAVPVAEAEAESVTASNTGHPENATSPAHQDEQRDEQPDDNTLARTVQPGDTLSEIFQSGNVPLSDLRQIIKADTEYLDLETLRPGTELTLAFDPDGNFSALELRLDPARKVAYTKQSDGSFEYRKYEADTRWVSEVIRGRITGSFYASAVRSGLTRAQVLLIDQLLGSKLDFSRDLRVGDTFSVMVGHELIGPDSTGNTRLDAIALNRRNTTLYAFRFDDGNYYDENGESVSPAFLRWPTSKRYRVSSPFNRNRLHPVTGRRRPHNGVDLATPIGTPVLSTGDGIVRRVGNHPYAGKYIDIDHGGSHTTRYLHLSKVLVSTGAQIRRGQQIARSGNTGRSTGPHLHFEFHIKGRPVNPLTANIPTAASVPAAEAARFAEKAEQQMAVMRHAASRSELLLSEAPSLFE</sequence>
<comment type="cofactor">
    <cofactor evidence="1">
        <name>Zn(2+)</name>
        <dbReference type="ChEBI" id="CHEBI:29105"/>
    </cofactor>
</comment>
<reference evidence="10 11" key="1">
    <citation type="submission" date="2023-10" db="EMBL/GenBank/DDBJ databases">
        <title>Characteristics and mechanism of a salt-tolerant marine origin heterotrophic nitrifying- aerobic denitrifying bacteria Marinobacter xestospongiae HN1.</title>
        <authorList>
            <person name="Qi R."/>
        </authorList>
    </citation>
    <scope>NUCLEOTIDE SEQUENCE [LARGE SCALE GENOMIC DNA]</scope>
    <source>
        <strain evidence="10 11">HN1</strain>
    </source>
</reference>
<evidence type="ECO:0000256" key="6">
    <source>
        <dbReference type="ARBA" id="ARBA00022833"/>
    </source>
</evidence>